<keyword evidence="3 7" id="KW-0808">Transferase</keyword>
<dbReference type="PANTHER" id="PTHR30589">
    <property type="entry name" value="PROLIPOPROTEIN DIACYLGLYCERYL TRANSFERASE"/>
    <property type="match status" value="1"/>
</dbReference>
<organism evidence="8">
    <name type="scientific">Candidatus Thiocaldithrix dubininis</name>
    <dbReference type="NCBI Taxonomy" id="3080823"/>
    <lineage>
        <taxon>Bacteria</taxon>
        <taxon>Pseudomonadati</taxon>
        <taxon>Pseudomonadota</taxon>
        <taxon>Gammaproteobacteria</taxon>
        <taxon>Thiotrichales</taxon>
        <taxon>Thiotrichaceae</taxon>
        <taxon>Candidatus Thiocaldithrix</taxon>
    </lineage>
</organism>
<name>A0AA95KJ52_9GAMM</name>
<evidence type="ECO:0000313" key="8">
    <source>
        <dbReference type="EMBL" id="WGZ89568.1"/>
    </source>
</evidence>
<keyword evidence="4 7" id="KW-0812">Transmembrane</keyword>
<evidence type="ECO:0000256" key="7">
    <source>
        <dbReference type="HAMAP-Rule" id="MF_01147"/>
    </source>
</evidence>
<dbReference type="Pfam" id="PF01790">
    <property type="entry name" value="LGT"/>
    <property type="match status" value="1"/>
</dbReference>
<dbReference type="HAMAP" id="MF_01147">
    <property type="entry name" value="Lgt"/>
    <property type="match status" value="1"/>
</dbReference>
<dbReference type="KEGG" id="tdu:QJT80_08600"/>
<keyword evidence="6 7" id="KW-0472">Membrane</keyword>
<dbReference type="GO" id="GO:0008961">
    <property type="term" value="F:phosphatidylglycerol-prolipoprotein diacylglyceryl transferase activity"/>
    <property type="evidence" value="ECO:0007669"/>
    <property type="project" value="UniProtKB-UniRule"/>
</dbReference>
<feature type="binding site" evidence="7">
    <location>
        <position position="141"/>
    </location>
    <ligand>
        <name>a 1,2-diacyl-sn-glycero-3-phospho-(1'-sn-glycerol)</name>
        <dbReference type="ChEBI" id="CHEBI:64716"/>
    </ligand>
</feature>
<dbReference type="NCBIfam" id="TIGR00544">
    <property type="entry name" value="lgt"/>
    <property type="match status" value="1"/>
</dbReference>
<sequence>MSDTLIVHWDFDPILLSIGSFSIHWYGLLFALAFIAGYHIMQRITKAEGRTDLDLDTLLYYIMGGTIVGARLAHCLFYDPTYYLSHPLDIFKIWEGGLASHGGAVGLILALYFYAKRYDVPFLWLTDRIAIPSALGGAMVRLANFLNSEIVGNPTHSNWGVIFEKVDELPRHPVQLYESFAYVVIFAWLVKVYLRYGKNTPYGLLTGMFLTSVFSVRFILEFFKTPQAAYEAGNFISVGQWLSIPFIIVGIVLIQRAKRAPALNIL</sequence>
<evidence type="ECO:0000256" key="6">
    <source>
        <dbReference type="ARBA" id="ARBA00023136"/>
    </source>
</evidence>
<evidence type="ECO:0000256" key="2">
    <source>
        <dbReference type="ARBA" id="ARBA00022475"/>
    </source>
</evidence>
<dbReference type="Proteomes" id="UP001300672">
    <property type="component" value="Chromosome"/>
</dbReference>
<comment type="subcellular location">
    <subcellularLocation>
        <location evidence="7">Cell membrane</location>
        <topology evidence="7">Multi-pass membrane protein</topology>
    </subcellularLocation>
</comment>
<keyword evidence="2 7" id="KW-1003">Cell membrane</keyword>
<feature type="transmembrane region" description="Helical" evidence="7">
    <location>
        <begin position="14"/>
        <end position="38"/>
    </location>
</feature>
<accession>A0AA95KJ52</accession>
<dbReference type="PANTHER" id="PTHR30589:SF0">
    <property type="entry name" value="PHOSPHATIDYLGLYCEROL--PROLIPOPROTEIN DIACYLGLYCERYL TRANSFERASE"/>
    <property type="match status" value="1"/>
</dbReference>
<reference evidence="8" key="2">
    <citation type="submission" date="2023-04" db="EMBL/GenBank/DDBJ databases">
        <authorList>
            <person name="Beletskiy A.V."/>
            <person name="Mardanov A.V."/>
            <person name="Ravin N.V."/>
        </authorList>
    </citation>
    <scope>NUCLEOTIDE SEQUENCE</scope>
    <source>
        <strain evidence="8">GKL-01</strain>
    </source>
</reference>
<evidence type="ECO:0000256" key="5">
    <source>
        <dbReference type="ARBA" id="ARBA00022989"/>
    </source>
</evidence>
<proteinExistence type="inferred from homology"/>
<comment type="function">
    <text evidence="7">Catalyzes the transfer of the diacylglyceryl group from phosphatidylglycerol to the sulfhydryl group of the N-terminal cysteine of a prolipoprotein, the first step in the formation of mature lipoproteins.</text>
</comment>
<feature type="transmembrane region" description="Helical" evidence="7">
    <location>
        <begin position="58"/>
        <end position="78"/>
    </location>
</feature>
<dbReference type="GO" id="GO:0005886">
    <property type="term" value="C:plasma membrane"/>
    <property type="evidence" value="ECO:0007669"/>
    <property type="project" value="UniProtKB-SubCell"/>
</dbReference>
<dbReference type="EMBL" id="CP124755">
    <property type="protein sequence ID" value="WGZ89568.1"/>
    <property type="molecule type" value="Genomic_DNA"/>
</dbReference>
<protein>
    <recommendedName>
        <fullName evidence="7">Phosphatidylglycerol--prolipoprotein diacylglyceryl transferase</fullName>
        <ecNumber evidence="7">2.5.1.145</ecNumber>
    </recommendedName>
</protein>
<comment type="catalytic activity">
    <reaction evidence="7">
        <text>L-cysteinyl-[prolipoprotein] + a 1,2-diacyl-sn-glycero-3-phospho-(1'-sn-glycerol) = an S-1,2-diacyl-sn-glyceryl-L-cysteinyl-[prolipoprotein] + sn-glycerol 1-phosphate + H(+)</text>
        <dbReference type="Rhea" id="RHEA:56712"/>
        <dbReference type="Rhea" id="RHEA-COMP:14679"/>
        <dbReference type="Rhea" id="RHEA-COMP:14680"/>
        <dbReference type="ChEBI" id="CHEBI:15378"/>
        <dbReference type="ChEBI" id="CHEBI:29950"/>
        <dbReference type="ChEBI" id="CHEBI:57685"/>
        <dbReference type="ChEBI" id="CHEBI:64716"/>
        <dbReference type="ChEBI" id="CHEBI:140658"/>
        <dbReference type="EC" id="2.5.1.145"/>
    </reaction>
</comment>
<gene>
    <name evidence="7 8" type="primary">lgt</name>
    <name evidence="8" type="ORF">QJT80_08600</name>
</gene>
<evidence type="ECO:0000256" key="1">
    <source>
        <dbReference type="ARBA" id="ARBA00007150"/>
    </source>
</evidence>
<dbReference type="AlphaFoldDB" id="A0AA95KJ52"/>
<dbReference type="EC" id="2.5.1.145" evidence="7"/>
<evidence type="ECO:0000256" key="3">
    <source>
        <dbReference type="ARBA" id="ARBA00022679"/>
    </source>
</evidence>
<feature type="transmembrane region" description="Helical" evidence="7">
    <location>
        <begin position="232"/>
        <end position="254"/>
    </location>
</feature>
<dbReference type="GO" id="GO:0042158">
    <property type="term" value="P:lipoprotein biosynthetic process"/>
    <property type="evidence" value="ECO:0007669"/>
    <property type="project" value="UniProtKB-UniRule"/>
</dbReference>
<feature type="transmembrane region" description="Helical" evidence="7">
    <location>
        <begin position="201"/>
        <end position="220"/>
    </location>
</feature>
<feature type="transmembrane region" description="Helical" evidence="7">
    <location>
        <begin position="98"/>
        <end position="115"/>
    </location>
</feature>
<reference evidence="8" key="1">
    <citation type="journal article" date="2023" name="Int. J. Mol. Sci.">
        <title>Metagenomics Revealed a New Genus 'Candidatus Thiocaldithrix dubininis' gen. nov., sp. nov. and a New Species 'Candidatus Thiothrix putei' sp. nov. in the Family Thiotrichaceae, Some Members of Which Have Traits of Both Na+- and H+-Motive Energetics.</title>
        <authorList>
            <person name="Ravin N.V."/>
            <person name="Muntyan M.S."/>
            <person name="Smolyakov D.D."/>
            <person name="Rudenko T.S."/>
            <person name="Beletsky A.V."/>
            <person name="Mardanov A.V."/>
            <person name="Grabovich M.Y."/>
        </authorList>
    </citation>
    <scope>NUCLEOTIDE SEQUENCE</scope>
    <source>
        <strain evidence="8">GKL-01</strain>
    </source>
</reference>
<keyword evidence="5 7" id="KW-1133">Transmembrane helix</keyword>
<comment type="pathway">
    <text evidence="7">Protein modification; lipoprotein biosynthesis (diacylglyceryl transfer).</text>
</comment>
<evidence type="ECO:0000256" key="4">
    <source>
        <dbReference type="ARBA" id="ARBA00022692"/>
    </source>
</evidence>
<dbReference type="InterPro" id="IPR001640">
    <property type="entry name" value="Lgt"/>
</dbReference>
<comment type="similarity">
    <text evidence="1 7">Belongs to the Lgt family.</text>
</comment>